<gene>
    <name evidence="4" type="ORF">SEMRO_1010_G230910.1</name>
</gene>
<reference evidence="4" key="1">
    <citation type="submission" date="2020-06" db="EMBL/GenBank/DDBJ databases">
        <authorList>
            <consortium name="Plant Systems Biology data submission"/>
        </authorList>
    </citation>
    <scope>NUCLEOTIDE SEQUENCE</scope>
    <source>
        <strain evidence="4">D6</strain>
    </source>
</reference>
<keyword evidence="5" id="KW-1185">Reference proteome</keyword>
<dbReference type="Gene3D" id="3.40.50.1820">
    <property type="entry name" value="alpha/beta hydrolase"/>
    <property type="match status" value="1"/>
</dbReference>
<organism evidence="4 5">
    <name type="scientific">Seminavis robusta</name>
    <dbReference type="NCBI Taxonomy" id="568900"/>
    <lineage>
        <taxon>Eukaryota</taxon>
        <taxon>Sar</taxon>
        <taxon>Stramenopiles</taxon>
        <taxon>Ochrophyta</taxon>
        <taxon>Bacillariophyta</taxon>
        <taxon>Bacillariophyceae</taxon>
        <taxon>Bacillariophycidae</taxon>
        <taxon>Naviculales</taxon>
        <taxon>Naviculaceae</taxon>
        <taxon>Seminavis</taxon>
    </lineage>
</organism>
<dbReference type="PANTHER" id="PTHR48081">
    <property type="entry name" value="AB HYDROLASE SUPERFAMILY PROTEIN C4A8.06C"/>
    <property type="match status" value="1"/>
</dbReference>
<evidence type="ECO:0000313" key="4">
    <source>
        <dbReference type="EMBL" id="CAB9519354.1"/>
    </source>
</evidence>
<evidence type="ECO:0000256" key="2">
    <source>
        <dbReference type="SAM" id="MobiDB-lite"/>
    </source>
</evidence>
<evidence type="ECO:0000313" key="5">
    <source>
        <dbReference type="Proteomes" id="UP001153069"/>
    </source>
</evidence>
<dbReference type="EMBL" id="CAICTM010001008">
    <property type="protein sequence ID" value="CAB9519354.1"/>
    <property type="molecule type" value="Genomic_DNA"/>
</dbReference>
<feature type="domain" description="BD-FAE-like" evidence="3">
    <location>
        <begin position="162"/>
        <end position="395"/>
    </location>
</feature>
<comment type="caution">
    <text evidence="4">The sequence shown here is derived from an EMBL/GenBank/DDBJ whole genome shotgun (WGS) entry which is preliminary data.</text>
</comment>
<accession>A0A9N8EFP1</accession>
<dbReference type="AlphaFoldDB" id="A0A9N8EFP1"/>
<dbReference type="InterPro" id="IPR050300">
    <property type="entry name" value="GDXG_lipolytic_enzyme"/>
</dbReference>
<dbReference type="GO" id="GO:0016787">
    <property type="term" value="F:hydrolase activity"/>
    <property type="evidence" value="ECO:0007669"/>
    <property type="project" value="UniProtKB-KW"/>
</dbReference>
<dbReference type="Pfam" id="PF20434">
    <property type="entry name" value="BD-FAE"/>
    <property type="match status" value="1"/>
</dbReference>
<dbReference type="InterPro" id="IPR029058">
    <property type="entry name" value="AB_hydrolase_fold"/>
</dbReference>
<evidence type="ECO:0000259" key="3">
    <source>
        <dbReference type="Pfam" id="PF20434"/>
    </source>
</evidence>
<proteinExistence type="predicted"/>
<evidence type="ECO:0000256" key="1">
    <source>
        <dbReference type="ARBA" id="ARBA00022801"/>
    </source>
</evidence>
<dbReference type="SUPFAM" id="SSF53474">
    <property type="entry name" value="alpha/beta-Hydrolases"/>
    <property type="match status" value="1"/>
</dbReference>
<name>A0A9N8EFP1_9STRA</name>
<protein>
    <submittedName>
        <fullName evidence="4">Carboxylesterase</fullName>
    </submittedName>
</protein>
<keyword evidence="1" id="KW-0378">Hydrolase</keyword>
<dbReference type="Proteomes" id="UP001153069">
    <property type="component" value="Unassembled WGS sequence"/>
</dbReference>
<feature type="region of interest" description="Disordered" evidence="2">
    <location>
        <begin position="275"/>
        <end position="299"/>
    </location>
</feature>
<dbReference type="InterPro" id="IPR049492">
    <property type="entry name" value="BD-FAE-like_dom"/>
</dbReference>
<feature type="compositionally biased region" description="Polar residues" evidence="2">
    <location>
        <begin position="288"/>
        <end position="299"/>
    </location>
</feature>
<dbReference type="PANTHER" id="PTHR48081:SF33">
    <property type="entry name" value="KYNURENINE FORMAMIDASE"/>
    <property type="match status" value="1"/>
</dbReference>
<sequence length="462" mass="51194">MADSTGKGSNSLLTKKSLALSLSAPRVPPHGTAHRALLMGSDHTSLPWTRHHHPDSSGSEQLRRRLLAYLESAQQSTKAHPHLPTGPELVEYTTRFLGVWLPLSLQHWIRDSGNLRVILDALLTYTAPAYLLACPDALVEFSQLSQQCQCLRYGDHPSQVVDLFFPPGTPRGMVFFVHGGGWGCGFPSAYRLIASPFLNQGMAVAIVGYRTYPCGDVEAQIQDLELAATALAQHYPAICVEESELGVCLMGHSSGAHICFLYMTEWTRKRMQKLEQDMQKHLQQQQQPSPTALDQNATTTNNQGMRLDSFVGVSGVYNISHHFDYEASRGMEEISPMKAAMGFSRKNFAKHSPALKMVEYLSSEWSTEWALGTVLPRIALMHGIEDDVVPFMSTAEAAHLLRSCGVTRLDEMYFAKTGHNECALQIMMGGNVRDAVVDWIEKTSSKKQKEKATKSFVVTSKL</sequence>
<dbReference type="OrthoDB" id="6495301at2759"/>